<evidence type="ECO:0000313" key="2">
    <source>
        <dbReference type="EMBL" id="GEU76943.1"/>
    </source>
</evidence>
<protein>
    <submittedName>
        <fullName evidence="2">Uncharacterized protein</fullName>
    </submittedName>
</protein>
<organism evidence="2">
    <name type="scientific">Tanacetum cinerariifolium</name>
    <name type="common">Dalmatian daisy</name>
    <name type="synonym">Chrysanthemum cinerariifolium</name>
    <dbReference type="NCBI Taxonomy" id="118510"/>
    <lineage>
        <taxon>Eukaryota</taxon>
        <taxon>Viridiplantae</taxon>
        <taxon>Streptophyta</taxon>
        <taxon>Embryophyta</taxon>
        <taxon>Tracheophyta</taxon>
        <taxon>Spermatophyta</taxon>
        <taxon>Magnoliopsida</taxon>
        <taxon>eudicotyledons</taxon>
        <taxon>Gunneridae</taxon>
        <taxon>Pentapetalae</taxon>
        <taxon>asterids</taxon>
        <taxon>campanulids</taxon>
        <taxon>Asterales</taxon>
        <taxon>Asteraceae</taxon>
        <taxon>Asteroideae</taxon>
        <taxon>Anthemideae</taxon>
        <taxon>Anthemidinae</taxon>
        <taxon>Tanacetum</taxon>
    </lineage>
</organism>
<feature type="compositionally biased region" description="Basic and acidic residues" evidence="1">
    <location>
        <begin position="498"/>
        <end position="508"/>
    </location>
</feature>
<feature type="compositionally biased region" description="Basic and acidic residues" evidence="1">
    <location>
        <begin position="597"/>
        <end position="607"/>
    </location>
</feature>
<feature type="region of interest" description="Disordered" evidence="1">
    <location>
        <begin position="574"/>
        <end position="619"/>
    </location>
</feature>
<proteinExistence type="predicted"/>
<dbReference type="EMBL" id="BKCJ010007375">
    <property type="protein sequence ID" value="GEU76943.1"/>
    <property type="molecule type" value="Genomic_DNA"/>
</dbReference>
<name>A0A6L2MSL2_TANCI</name>
<reference evidence="2" key="1">
    <citation type="journal article" date="2019" name="Sci. Rep.">
        <title>Draft genome of Tanacetum cinerariifolium, the natural source of mosquito coil.</title>
        <authorList>
            <person name="Yamashiro T."/>
            <person name="Shiraishi A."/>
            <person name="Satake H."/>
            <person name="Nakayama K."/>
        </authorList>
    </citation>
    <scope>NUCLEOTIDE SEQUENCE</scope>
</reference>
<evidence type="ECO:0000256" key="1">
    <source>
        <dbReference type="SAM" id="MobiDB-lite"/>
    </source>
</evidence>
<feature type="compositionally biased region" description="Acidic residues" evidence="1">
    <location>
        <begin position="574"/>
        <end position="585"/>
    </location>
</feature>
<feature type="compositionally biased region" description="Acidic residues" evidence="1">
    <location>
        <begin position="517"/>
        <end position="548"/>
    </location>
</feature>
<comment type="caution">
    <text evidence="2">The sequence shown here is derived from an EMBL/GenBank/DDBJ whole genome shotgun (WGS) entry which is preliminary data.</text>
</comment>
<gene>
    <name evidence="2" type="ORF">Tci_048921</name>
</gene>
<dbReference type="AlphaFoldDB" id="A0A6L2MSL2"/>
<sequence>MPSFSSPEPTVSYFNDLDFLKDFEKEVPSISYNDALTEPTVIPQPIDEFDLKDQTSLSEYDEEEQNVLYFNDLFPFNITYLDHLKLDKANDDNEIDIIQSSGDLALPPRDQRYQYLRFEGLGYTYVDITDFKERLDRIYGMLRDRVYSLAELGGGYLRFEARCIAERFQAPKKVIMTALFYLRGMDVGLVNMHYVLARYLRLFASWRKRMAMISRGNPRPERQQVAMAGALEVAEVTLDVDEGDQAIPTPIHASQPPATGPTRTMEHRLGRLEDDVHGLRGALGEQREQKGTHSGAETKTFEETNSDILYAISIKEDTAYLCQHFTKDHEGIKINTSIMNPQKTQQVAARDEKWVPFTERVKISSTNKSLCNSFGILSRKVQGTDSYEFLLANKKYVVNDDVFRMILNICPRVEGVNFTDVPDDDTTLGFLINLESVPKPTKGRKSSKVTSDPPKNLKGVPSLTQEEQEAADIMQALKESKKTSKRQPGTRGSSEGTGFHDKEEDITKETVIPEWGSEQESEYSEEDKLNDEEKDDKEGDTDDEDDENKSDKDDICKYNICVRKDGDEEMLNAEVKDSDEGDEEVTNAAKANAKNTSEVKDDPKKTEPPPTSSSLSLRVTKLEKDVSELKKIDLSAESLAALTIQGKKTKRGRTMKSESSKKPSTTKETLKGKASSKGFKTSKTTSANEPVEEPIAKVVMDDADRLDWNNPEGDRYPFDLSKTLPLKGHPDHLLVAADYFFNNDLEYLKSFDPKRTYTTERSKLMVELIDKQMRERRIIQNVERLVGARELEIVRFRKLWKDHAILRVVA</sequence>
<feature type="compositionally biased region" description="Low complexity" evidence="1">
    <location>
        <begin position="662"/>
        <end position="687"/>
    </location>
</feature>
<feature type="compositionally biased region" description="Polar residues" evidence="1">
    <location>
        <begin position="486"/>
        <end position="496"/>
    </location>
</feature>
<feature type="region of interest" description="Disordered" evidence="1">
    <location>
        <begin position="439"/>
        <end position="557"/>
    </location>
</feature>
<accession>A0A6L2MSL2</accession>
<feature type="region of interest" description="Disordered" evidence="1">
    <location>
        <begin position="645"/>
        <end position="689"/>
    </location>
</feature>